<evidence type="ECO:0000313" key="1">
    <source>
        <dbReference type="EMBL" id="CEK89523.1"/>
    </source>
</evidence>
<protein>
    <submittedName>
        <fullName evidence="1">Uncharacterized protein</fullName>
    </submittedName>
</protein>
<dbReference type="AlphaFoldDB" id="A0A0B7B935"/>
<accession>A0A0B7B935</accession>
<dbReference type="EMBL" id="HACG01042658">
    <property type="protein sequence ID" value="CEK89523.1"/>
    <property type="molecule type" value="Transcribed_RNA"/>
</dbReference>
<name>A0A0B7B935_9EUPU</name>
<organism evidence="1">
    <name type="scientific">Arion vulgaris</name>
    <dbReference type="NCBI Taxonomy" id="1028688"/>
    <lineage>
        <taxon>Eukaryota</taxon>
        <taxon>Metazoa</taxon>
        <taxon>Spiralia</taxon>
        <taxon>Lophotrochozoa</taxon>
        <taxon>Mollusca</taxon>
        <taxon>Gastropoda</taxon>
        <taxon>Heterobranchia</taxon>
        <taxon>Euthyneura</taxon>
        <taxon>Panpulmonata</taxon>
        <taxon>Eupulmonata</taxon>
        <taxon>Stylommatophora</taxon>
        <taxon>Helicina</taxon>
        <taxon>Arionoidea</taxon>
        <taxon>Arionidae</taxon>
        <taxon>Arion</taxon>
    </lineage>
</organism>
<reference evidence="1" key="1">
    <citation type="submission" date="2014-12" db="EMBL/GenBank/DDBJ databases">
        <title>Insight into the proteome of Arion vulgaris.</title>
        <authorList>
            <person name="Aradska J."/>
            <person name="Bulat T."/>
            <person name="Smidak R."/>
            <person name="Sarate P."/>
            <person name="Gangsoo J."/>
            <person name="Sialana F."/>
            <person name="Bilban M."/>
            <person name="Lubec G."/>
        </authorList>
    </citation>
    <scope>NUCLEOTIDE SEQUENCE</scope>
    <source>
        <tissue evidence="1">Skin</tissue>
    </source>
</reference>
<gene>
    <name evidence="1" type="primary">ORF171440</name>
</gene>
<proteinExistence type="predicted"/>
<sequence>MPSTYFDQEYRVYLFVDMSDLNVCMHFIKYSLSELNNHSGLVSILMLVTI</sequence>